<dbReference type="GO" id="GO:0003723">
    <property type="term" value="F:RNA binding"/>
    <property type="evidence" value="ECO:0007669"/>
    <property type="project" value="UniProtKB-KW"/>
</dbReference>
<dbReference type="InterPro" id="IPR036986">
    <property type="entry name" value="S4_RNA-bd_sf"/>
</dbReference>
<dbReference type="AlphaFoldDB" id="A0A399RSH9"/>
<dbReference type="Gene3D" id="3.10.290.10">
    <property type="entry name" value="RNA-binding S4 domain"/>
    <property type="match status" value="1"/>
</dbReference>
<organism evidence="5 6">
    <name type="scientific">Henriciella mobilis</name>
    <dbReference type="NCBI Taxonomy" id="2305467"/>
    <lineage>
        <taxon>Bacteria</taxon>
        <taxon>Pseudomonadati</taxon>
        <taxon>Pseudomonadota</taxon>
        <taxon>Alphaproteobacteria</taxon>
        <taxon>Hyphomonadales</taxon>
        <taxon>Hyphomonadaceae</taxon>
        <taxon>Henriciella</taxon>
    </lineage>
</organism>
<dbReference type="PROSITE" id="PS50889">
    <property type="entry name" value="S4"/>
    <property type="match status" value="1"/>
</dbReference>
<dbReference type="GO" id="GO:0000455">
    <property type="term" value="P:enzyme-directed rRNA pseudouridine synthesis"/>
    <property type="evidence" value="ECO:0007669"/>
    <property type="project" value="TreeGrafter"/>
</dbReference>
<dbReference type="Gene3D" id="3.30.2350.10">
    <property type="entry name" value="Pseudouridine synthase"/>
    <property type="match status" value="1"/>
</dbReference>
<comment type="similarity">
    <text evidence="1">Belongs to the pseudouridine synthase RluA family.</text>
</comment>
<dbReference type="Proteomes" id="UP000266385">
    <property type="component" value="Unassembled WGS sequence"/>
</dbReference>
<dbReference type="SMART" id="SM00363">
    <property type="entry name" value="S4"/>
    <property type="match status" value="1"/>
</dbReference>
<dbReference type="SUPFAM" id="SSF55174">
    <property type="entry name" value="Alpha-L RNA-binding motif"/>
    <property type="match status" value="1"/>
</dbReference>
<proteinExistence type="inferred from homology"/>
<comment type="caution">
    <text evidence="5">The sequence shown here is derived from an EMBL/GenBank/DDBJ whole genome shotgun (WGS) entry which is preliminary data.</text>
</comment>
<keyword evidence="6" id="KW-1185">Reference proteome</keyword>
<accession>A0A399RSH9</accession>
<keyword evidence="2" id="KW-0413">Isomerase</keyword>
<dbReference type="OrthoDB" id="9807829at2"/>
<dbReference type="InterPro" id="IPR050188">
    <property type="entry name" value="RluA_PseudoU_synthase"/>
</dbReference>
<evidence type="ECO:0000256" key="3">
    <source>
        <dbReference type="PROSITE-ProRule" id="PRU00182"/>
    </source>
</evidence>
<evidence type="ECO:0000256" key="1">
    <source>
        <dbReference type="ARBA" id="ARBA00010876"/>
    </source>
</evidence>
<reference evidence="5 6" key="1">
    <citation type="submission" date="2018-08" db="EMBL/GenBank/DDBJ databases">
        <title>Henriciella mobilis sp. nov., isolated from seawater.</title>
        <authorList>
            <person name="Cheng H."/>
            <person name="Wu Y.-H."/>
            <person name="Xu X.-W."/>
            <person name="Guo L.-L."/>
        </authorList>
    </citation>
    <scope>NUCLEOTIDE SEQUENCE [LARGE SCALE GENOMIC DNA]</scope>
    <source>
        <strain evidence="5 6">JN25</strain>
    </source>
</reference>
<evidence type="ECO:0000313" key="6">
    <source>
        <dbReference type="Proteomes" id="UP000266385"/>
    </source>
</evidence>
<dbReference type="InterPro" id="IPR020103">
    <property type="entry name" value="PsdUridine_synth_cat_dom_sf"/>
</dbReference>
<dbReference type="EMBL" id="QWFX01000005">
    <property type="protein sequence ID" value="RIJ32979.1"/>
    <property type="molecule type" value="Genomic_DNA"/>
</dbReference>
<dbReference type="GO" id="GO:0120159">
    <property type="term" value="F:rRNA pseudouridine synthase activity"/>
    <property type="evidence" value="ECO:0007669"/>
    <property type="project" value="UniProtKB-ARBA"/>
</dbReference>
<dbReference type="InterPro" id="IPR002942">
    <property type="entry name" value="S4_RNA-bd"/>
</dbReference>
<evidence type="ECO:0000259" key="4">
    <source>
        <dbReference type="SMART" id="SM00363"/>
    </source>
</evidence>
<protein>
    <submittedName>
        <fullName evidence="5">RluA family pseudouridine synthase</fullName>
    </submittedName>
</protein>
<dbReference type="PANTHER" id="PTHR21600">
    <property type="entry name" value="MITOCHONDRIAL RNA PSEUDOURIDINE SYNTHASE"/>
    <property type="match status" value="1"/>
</dbReference>
<dbReference type="CDD" id="cd02869">
    <property type="entry name" value="PseudoU_synth_RluA_like"/>
    <property type="match status" value="1"/>
</dbReference>
<dbReference type="Pfam" id="PF01479">
    <property type="entry name" value="S4"/>
    <property type="match status" value="1"/>
</dbReference>
<evidence type="ECO:0000256" key="2">
    <source>
        <dbReference type="ARBA" id="ARBA00023235"/>
    </source>
</evidence>
<dbReference type="RefSeq" id="WP_119375059.1">
    <property type="nucleotide sequence ID" value="NZ_QWFX01000005.1"/>
</dbReference>
<feature type="domain" description="RNA-binding S4" evidence="4">
    <location>
        <begin position="17"/>
        <end position="80"/>
    </location>
</feature>
<name>A0A399RSH9_9PROT</name>
<dbReference type="InterPro" id="IPR006145">
    <property type="entry name" value="PsdUridine_synth_RsuA/RluA"/>
</dbReference>
<gene>
    <name evidence="5" type="ORF">D1223_03805</name>
</gene>
<evidence type="ECO:0000313" key="5">
    <source>
        <dbReference type="EMBL" id="RIJ32979.1"/>
    </source>
</evidence>
<dbReference type="InterPro" id="IPR006224">
    <property type="entry name" value="PsdUridine_synth_RluA-like_CS"/>
</dbReference>
<dbReference type="SUPFAM" id="SSF55120">
    <property type="entry name" value="Pseudouridine synthase"/>
    <property type="match status" value="1"/>
</dbReference>
<dbReference type="Pfam" id="PF00849">
    <property type="entry name" value="PseudoU_synth_2"/>
    <property type="match status" value="1"/>
</dbReference>
<dbReference type="PROSITE" id="PS01129">
    <property type="entry name" value="PSI_RLU"/>
    <property type="match status" value="1"/>
</dbReference>
<dbReference type="PANTHER" id="PTHR21600:SF44">
    <property type="entry name" value="RIBOSOMAL LARGE SUBUNIT PSEUDOURIDINE SYNTHASE D"/>
    <property type="match status" value="1"/>
</dbReference>
<sequence length="331" mass="36996">MNQQVINETVSPKEEGVRLDRWVKRRLPVTQGQLEKLLRSGQIRVDGSRAKANTRLEAGMVVRLPPIHQQTAEEKKAYKPGKASSRDEQFMREMVIYQDDDMFALNKPAGIAVQGGTKQGGRHIDGMLDILSDGEYRPKLVHRLDKETSGLLLIARHPAAAARLGELFRSRDMEKVYWAVTVGAPKPPAGQVRCWMAKGEGPEGRERMVHAAQNDEGARHAITDYVTVSQAGQKAAWVALRPQTGRMHQLRFHMHELGTSILGDDKYVTRREVPQGVASGLHLHARALLIPRPNKKPLLLQAPLSGHMKETFKVLGFLEEEAGKDPLELFL</sequence>
<keyword evidence="3" id="KW-0694">RNA-binding</keyword>